<dbReference type="InterPro" id="IPR001494">
    <property type="entry name" value="Importin-beta_N"/>
</dbReference>
<dbReference type="OrthoDB" id="361693at2759"/>
<evidence type="ECO:0000313" key="8">
    <source>
        <dbReference type="Proteomes" id="UP000001058"/>
    </source>
</evidence>
<dbReference type="Pfam" id="PF03810">
    <property type="entry name" value="IBN_N"/>
    <property type="match status" value="1"/>
</dbReference>
<reference evidence="7 8" key="1">
    <citation type="journal article" date="2010" name="Science">
        <title>Genomic analysis of organismal complexity in the multicellular green alga Volvox carteri.</title>
        <authorList>
            <person name="Prochnik S.E."/>
            <person name="Umen J."/>
            <person name="Nedelcu A.M."/>
            <person name="Hallmann A."/>
            <person name="Miller S.M."/>
            <person name="Nishii I."/>
            <person name="Ferris P."/>
            <person name="Kuo A."/>
            <person name="Mitros T."/>
            <person name="Fritz-Laylin L.K."/>
            <person name="Hellsten U."/>
            <person name="Chapman J."/>
            <person name="Simakov O."/>
            <person name="Rensing S.A."/>
            <person name="Terry A."/>
            <person name="Pangilinan J."/>
            <person name="Kapitonov V."/>
            <person name="Jurka J."/>
            <person name="Salamov A."/>
            <person name="Shapiro H."/>
            <person name="Schmutz J."/>
            <person name="Grimwood J."/>
            <person name="Lindquist E."/>
            <person name="Lucas S."/>
            <person name="Grigoriev I.V."/>
            <person name="Schmitt R."/>
            <person name="Kirk D."/>
            <person name="Rokhsar D.S."/>
        </authorList>
    </citation>
    <scope>NUCLEOTIDE SEQUENCE [LARGE SCALE GENOMIC DNA]</scope>
    <source>
        <strain evidence="8">f. Nagariensis / Eve</strain>
    </source>
</reference>
<comment type="subcellular location">
    <subcellularLocation>
        <location evidence="1">Nucleus</location>
    </subcellularLocation>
</comment>
<dbReference type="InterPro" id="IPR016024">
    <property type="entry name" value="ARM-type_fold"/>
</dbReference>
<proteinExistence type="inferred from homology"/>
<dbReference type="Gene3D" id="1.25.10.10">
    <property type="entry name" value="Leucine-rich Repeat Variant"/>
    <property type="match status" value="1"/>
</dbReference>
<organism evidence="8">
    <name type="scientific">Volvox carteri f. nagariensis</name>
    <dbReference type="NCBI Taxonomy" id="3068"/>
    <lineage>
        <taxon>Eukaryota</taxon>
        <taxon>Viridiplantae</taxon>
        <taxon>Chlorophyta</taxon>
        <taxon>core chlorophytes</taxon>
        <taxon>Chlorophyceae</taxon>
        <taxon>CS clade</taxon>
        <taxon>Chlamydomonadales</taxon>
        <taxon>Volvocaceae</taxon>
        <taxon>Volvox</taxon>
    </lineage>
</organism>
<dbReference type="FunCoup" id="D8U868">
    <property type="interactions" value="1656"/>
</dbReference>
<comment type="similarity">
    <text evidence="2">Belongs to the importin beta family.</text>
</comment>
<gene>
    <name evidence="7" type="ORF">VOLCADRAFT_95713</name>
</gene>
<evidence type="ECO:0000256" key="1">
    <source>
        <dbReference type="ARBA" id="ARBA00004123"/>
    </source>
</evidence>
<evidence type="ECO:0000256" key="4">
    <source>
        <dbReference type="ARBA" id="ARBA00023242"/>
    </source>
</evidence>
<dbReference type="PROSITE" id="PS50166">
    <property type="entry name" value="IMPORTIN_B_NT"/>
    <property type="match status" value="1"/>
</dbReference>
<dbReference type="eggNOG" id="KOG1993">
    <property type="taxonomic scope" value="Eukaryota"/>
</dbReference>
<evidence type="ECO:0000256" key="3">
    <source>
        <dbReference type="ARBA" id="ARBA00022448"/>
    </source>
</evidence>
<evidence type="ECO:0000259" key="6">
    <source>
        <dbReference type="PROSITE" id="PS50166"/>
    </source>
</evidence>
<dbReference type="GO" id="GO:0006606">
    <property type="term" value="P:protein import into nucleus"/>
    <property type="evidence" value="ECO:0007669"/>
    <property type="project" value="TreeGrafter"/>
</dbReference>
<dbReference type="EMBL" id="GL378367">
    <property type="protein sequence ID" value="EFJ44088.1"/>
    <property type="molecule type" value="Genomic_DNA"/>
</dbReference>
<dbReference type="SMART" id="SM00913">
    <property type="entry name" value="IBN_N"/>
    <property type="match status" value="1"/>
</dbReference>
<evidence type="ECO:0000313" key="7">
    <source>
        <dbReference type="EMBL" id="EFJ44088.1"/>
    </source>
</evidence>
<dbReference type="GeneID" id="9621565"/>
<accession>D8U868</accession>
<dbReference type="RefSeq" id="XP_002954889.1">
    <property type="nucleotide sequence ID" value="XM_002954843.1"/>
</dbReference>
<dbReference type="GO" id="GO:0005635">
    <property type="term" value="C:nuclear envelope"/>
    <property type="evidence" value="ECO:0007669"/>
    <property type="project" value="TreeGrafter"/>
</dbReference>
<keyword evidence="8" id="KW-1185">Reference proteome</keyword>
<dbReference type="PANTHER" id="PTHR10997">
    <property type="entry name" value="IMPORTIN-7, 8, 11"/>
    <property type="match status" value="1"/>
</dbReference>
<dbReference type="SUPFAM" id="SSF48371">
    <property type="entry name" value="ARM repeat"/>
    <property type="match status" value="1"/>
</dbReference>
<dbReference type="InterPro" id="IPR058669">
    <property type="entry name" value="TPR_IPO7/11-like"/>
</dbReference>
<feature type="compositionally biased region" description="Gly residues" evidence="5">
    <location>
        <begin position="374"/>
        <end position="385"/>
    </location>
</feature>
<dbReference type="AlphaFoldDB" id="D8U868"/>
<sequence length="1228" mass="127552">MSQPLSQQDYNSLLSCLLNALNPNPEVQKQAEAYLQSLDSRPGFSSALAEIVSNREADHSARYLASVHLKNSVHRNWKKRVSHASISPEEKAHLRATLSKLIPQDDNQNHHRPPIIYRLSSTKGLGVLLTNAGSTGPTLHQRAIAVQVALVYAKVARFDYPAEWPGLFSDLMLNLGSANPLTVRRVYLILHHVLKELSSKRLVADQANFAQVTELLFGHVWGQWCSDTQLLLSSLPAGLESAAPPQPLLQSCERWMLLLKILRRLILHGFPSDARTLAPVAAAHSCCPHMGLLDARPRGRVLPRSHLQAMLERAILKLLKTLAQVLEVHPWSFHGAGVLLPTMDMCTNQLLEAAAGGQGSAGAAGGTTERVSGSGSGGGGGGGAAGSSQERRLTQCCALLVTVMSCKSYKGSTGSLDTSGQPRDTSRVKQMAAEVRAALQNFWAAPVAAGGPAAAAGWAAGGVWAAGSSRLVALVGALVCRHMVLSKSDLEQWRDSPEEFAHSHAGGAWQDSLALAAEQLYLAGAPPGTPADSLGGERLVGVPMQILHKDSVYGALAAGAYELHDYLDFRAWLTGSLLQARHARLCEVGDVGPANKPIRRRIGLVVAANVDRVEQEDPVRPALYGAMLGLMSEPDAAVALSGIGALTALVGDFSFTESPFAPLLPSCLQLLLRLMGGTEDLDTQKQAFGLLNLVIQRCDETLAPHVMPLVSALPALWERAAGQTLLRIQIMEAVQRLVNLTGSESPALYPLVMPLLGYSLDLGQPEVSEGLLEDGLALWLVALRNAPSCCEPDPAAAAAAGGGGGGCSGGGPGGGGGGGGPLAVPSPPSPAVAAPCPVRVVPGREGTLQALLSPFPALAVIAEASTEHLPLVSAILSSAALVSGPMLYSAVGQHVLAVLLAIVGNVSERGMLLILPTLEAMLSSAPQAAATALQPVLTRLVGMMLGGKESSLVVSNSWPVLARMILVAPQQFGEVCSAVAAAGAAAGGGGGDAGALAAAVGCGRESIPADLAPSEVVLWRLLELWAEQFDSIGQAGSRRLCALALCRALALPSRVPLGLLEVLLPAVTAVWYETEGGGGGGFAAEGGMPLSYDFFSAGALQGAGEEGMERIAGPALDSEEAEGEVNRRAQSREADPASYMRVGPSLRDGLAACAALHGPSLDAALARLDEHVMSAVRTATSGGGVCPYSLKGYSLVGDIVAADGQPSTCVAGHFEEHCSATADPSPPT</sequence>
<keyword evidence="4" id="KW-0539">Nucleus</keyword>
<dbReference type="GO" id="GO:0005829">
    <property type="term" value="C:cytosol"/>
    <property type="evidence" value="ECO:0007669"/>
    <property type="project" value="TreeGrafter"/>
</dbReference>
<dbReference type="STRING" id="3068.D8U868"/>
<dbReference type="KEGG" id="vcn:VOLCADRAFT_95713"/>
<dbReference type="InterPro" id="IPR011989">
    <property type="entry name" value="ARM-like"/>
</dbReference>
<evidence type="ECO:0000256" key="5">
    <source>
        <dbReference type="SAM" id="MobiDB-lite"/>
    </source>
</evidence>
<dbReference type="InParanoid" id="D8U868"/>
<protein>
    <recommendedName>
        <fullName evidence="6">Importin N-terminal domain-containing protein</fullName>
    </recommendedName>
</protein>
<keyword evidence="3" id="KW-0813">Transport</keyword>
<dbReference type="GO" id="GO:0031267">
    <property type="term" value="F:small GTPase binding"/>
    <property type="evidence" value="ECO:0007669"/>
    <property type="project" value="InterPro"/>
</dbReference>
<feature type="region of interest" description="Disordered" evidence="5">
    <location>
        <begin position="357"/>
        <end position="388"/>
    </location>
</feature>
<name>D8U868_VOLCA</name>
<dbReference type="PANTHER" id="PTHR10997:SF7">
    <property type="entry name" value="IMPORTIN-11"/>
    <property type="match status" value="1"/>
</dbReference>
<feature type="domain" description="Importin N-terminal" evidence="6">
    <location>
        <begin position="31"/>
        <end position="104"/>
    </location>
</feature>
<evidence type="ECO:0000256" key="2">
    <source>
        <dbReference type="ARBA" id="ARBA00007991"/>
    </source>
</evidence>
<dbReference type="Proteomes" id="UP000001058">
    <property type="component" value="Unassembled WGS sequence"/>
</dbReference>
<dbReference type="Pfam" id="PF25758">
    <property type="entry name" value="TPR_IPO11"/>
    <property type="match status" value="2"/>
</dbReference>